<name>A0A4Y2G3M6_ARAVE</name>
<organism evidence="1 2">
    <name type="scientific">Araneus ventricosus</name>
    <name type="common">Orbweaver spider</name>
    <name type="synonym">Epeira ventricosa</name>
    <dbReference type="NCBI Taxonomy" id="182803"/>
    <lineage>
        <taxon>Eukaryota</taxon>
        <taxon>Metazoa</taxon>
        <taxon>Ecdysozoa</taxon>
        <taxon>Arthropoda</taxon>
        <taxon>Chelicerata</taxon>
        <taxon>Arachnida</taxon>
        <taxon>Araneae</taxon>
        <taxon>Araneomorphae</taxon>
        <taxon>Entelegynae</taxon>
        <taxon>Araneoidea</taxon>
        <taxon>Araneidae</taxon>
        <taxon>Araneus</taxon>
    </lineage>
</organism>
<evidence type="ECO:0000313" key="2">
    <source>
        <dbReference type="Proteomes" id="UP000499080"/>
    </source>
</evidence>
<accession>A0A4Y2G3M6</accession>
<dbReference type="EMBL" id="BGPR01001171">
    <property type="protein sequence ID" value="GBM47248.1"/>
    <property type="molecule type" value="Genomic_DNA"/>
</dbReference>
<comment type="caution">
    <text evidence="1">The sequence shown here is derived from an EMBL/GenBank/DDBJ whole genome shotgun (WGS) entry which is preliminary data.</text>
</comment>
<gene>
    <name evidence="1" type="ORF">AVEN_136843_1</name>
</gene>
<reference evidence="1 2" key="1">
    <citation type="journal article" date="2019" name="Sci. Rep.">
        <title>Orb-weaving spider Araneus ventricosus genome elucidates the spidroin gene catalogue.</title>
        <authorList>
            <person name="Kono N."/>
            <person name="Nakamura H."/>
            <person name="Ohtoshi R."/>
            <person name="Moran D.A.P."/>
            <person name="Shinohara A."/>
            <person name="Yoshida Y."/>
            <person name="Fujiwara M."/>
            <person name="Mori M."/>
            <person name="Tomita M."/>
            <person name="Arakawa K."/>
        </authorList>
    </citation>
    <scope>NUCLEOTIDE SEQUENCE [LARGE SCALE GENOMIC DNA]</scope>
</reference>
<dbReference type="AlphaFoldDB" id="A0A4Y2G3M6"/>
<dbReference type="Proteomes" id="UP000499080">
    <property type="component" value="Unassembled WGS sequence"/>
</dbReference>
<evidence type="ECO:0000313" key="1">
    <source>
        <dbReference type="EMBL" id="GBM47248.1"/>
    </source>
</evidence>
<proteinExistence type="predicted"/>
<keyword evidence="2" id="KW-1185">Reference proteome</keyword>
<protein>
    <submittedName>
        <fullName evidence="1">Uncharacterized protein</fullName>
    </submittedName>
</protein>
<feature type="non-terminal residue" evidence="1">
    <location>
        <position position="34"/>
    </location>
</feature>
<sequence>MVRKDNAEPQIVQILNFGQVDIDPFNDVIDDVKI</sequence>